<protein>
    <recommendedName>
        <fullName evidence="3">C2H2-type domain-containing protein</fullName>
    </recommendedName>
</protein>
<feature type="compositionally biased region" description="Low complexity" evidence="2">
    <location>
        <begin position="394"/>
        <end position="420"/>
    </location>
</feature>
<feature type="region of interest" description="Disordered" evidence="2">
    <location>
        <begin position="900"/>
        <end position="925"/>
    </location>
</feature>
<dbReference type="Gene3D" id="3.30.160.60">
    <property type="entry name" value="Classic Zinc Finger"/>
    <property type="match status" value="1"/>
</dbReference>
<feature type="compositionally biased region" description="Polar residues" evidence="2">
    <location>
        <begin position="900"/>
        <end position="916"/>
    </location>
</feature>
<feature type="compositionally biased region" description="Polar residues" evidence="2">
    <location>
        <begin position="820"/>
        <end position="842"/>
    </location>
</feature>
<reference evidence="4 5" key="1">
    <citation type="journal article" date="2011" name="Proc. Natl. Acad. Sci. U.S.A.">
        <title>Comparative genomics of xylose-fermenting fungi for enhanced biofuel production.</title>
        <authorList>
            <person name="Wohlbach D.J."/>
            <person name="Kuo A."/>
            <person name="Sato T.K."/>
            <person name="Potts K.M."/>
            <person name="Salamov A.A."/>
            <person name="LaButti K.M."/>
            <person name="Sun H."/>
            <person name="Clum A."/>
            <person name="Pangilinan J.L."/>
            <person name="Lindquist E.A."/>
            <person name="Lucas S."/>
            <person name="Lapidus A."/>
            <person name="Jin M."/>
            <person name="Gunawan C."/>
            <person name="Balan V."/>
            <person name="Dale B.E."/>
            <person name="Jeffries T.W."/>
            <person name="Zinkel R."/>
            <person name="Barry K.W."/>
            <person name="Grigoriev I.V."/>
            <person name="Gasch A.P."/>
        </authorList>
    </citation>
    <scope>NUCLEOTIDE SEQUENCE [LARGE SCALE GENOMIC DNA]</scope>
    <source>
        <strain evidence="5">ATCC 10573 / BCRC 21748 / CBS 615 / JCM 9827 / NBRC 10315 / NRRL Y-1498 / VKM Y-70</strain>
    </source>
</reference>
<evidence type="ECO:0000313" key="4">
    <source>
        <dbReference type="EMBL" id="EGV63198.1"/>
    </source>
</evidence>
<evidence type="ECO:0000313" key="5">
    <source>
        <dbReference type="Proteomes" id="UP000000707"/>
    </source>
</evidence>
<dbReference type="Proteomes" id="UP000000707">
    <property type="component" value="Unassembled WGS sequence"/>
</dbReference>
<keyword evidence="1" id="KW-0479">Metal-binding</keyword>
<dbReference type="PROSITE" id="PS50157">
    <property type="entry name" value="ZINC_FINGER_C2H2_2"/>
    <property type="match status" value="1"/>
</dbReference>
<keyword evidence="5" id="KW-1185">Reference proteome</keyword>
<feature type="compositionally biased region" description="Polar residues" evidence="2">
    <location>
        <begin position="422"/>
        <end position="451"/>
    </location>
</feature>
<feature type="compositionally biased region" description="Low complexity" evidence="2">
    <location>
        <begin position="620"/>
        <end position="633"/>
    </location>
</feature>
<evidence type="ECO:0000256" key="1">
    <source>
        <dbReference type="PROSITE-ProRule" id="PRU00042"/>
    </source>
</evidence>
<keyword evidence="1" id="KW-0863">Zinc-finger</keyword>
<feature type="region of interest" description="Disordered" evidence="2">
    <location>
        <begin position="797"/>
        <end position="849"/>
    </location>
</feature>
<feature type="region of interest" description="Disordered" evidence="2">
    <location>
        <begin position="517"/>
        <end position="541"/>
    </location>
</feature>
<organism evidence="5">
    <name type="scientific">Candida tenuis (strain ATCC 10573 / BCRC 21748 / CBS 615 / JCM 9827 / NBRC 10315 / NRRL Y-1498 / VKM Y-70)</name>
    <name type="common">Yeast</name>
    <name type="synonym">Yamadazyma tenuis</name>
    <dbReference type="NCBI Taxonomy" id="590646"/>
    <lineage>
        <taxon>Eukaryota</taxon>
        <taxon>Fungi</taxon>
        <taxon>Dikarya</taxon>
        <taxon>Ascomycota</taxon>
        <taxon>Saccharomycotina</taxon>
        <taxon>Pichiomycetes</taxon>
        <taxon>Debaryomycetaceae</taxon>
        <taxon>Yamadazyma</taxon>
    </lineage>
</organism>
<dbReference type="InterPro" id="IPR013087">
    <property type="entry name" value="Znf_C2H2_type"/>
</dbReference>
<name>G3B5E3_CANTC</name>
<keyword evidence="1" id="KW-0862">Zinc</keyword>
<accession>G3B5E3</accession>
<dbReference type="HOGENOM" id="CLU_309934_0_0_1"/>
<dbReference type="GO" id="GO:0008270">
    <property type="term" value="F:zinc ion binding"/>
    <property type="evidence" value="ECO:0007669"/>
    <property type="project" value="UniProtKB-KW"/>
</dbReference>
<gene>
    <name evidence="4" type="ORF">CANTEDRAFT_135034</name>
</gene>
<proteinExistence type="predicted"/>
<evidence type="ECO:0000259" key="3">
    <source>
        <dbReference type="PROSITE" id="PS50157"/>
    </source>
</evidence>
<dbReference type="EMBL" id="GL996524">
    <property type="protein sequence ID" value="EGV63198.1"/>
    <property type="molecule type" value="Genomic_DNA"/>
</dbReference>
<dbReference type="AlphaFoldDB" id="G3B5E3"/>
<feature type="domain" description="C2H2-type" evidence="3">
    <location>
        <begin position="663"/>
        <end position="699"/>
    </location>
</feature>
<feature type="region of interest" description="Disordered" evidence="2">
    <location>
        <begin position="390"/>
        <end position="459"/>
    </location>
</feature>
<feature type="region of interest" description="Disordered" evidence="2">
    <location>
        <begin position="620"/>
        <end position="645"/>
    </location>
</feature>
<dbReference type="OrthoDB" id="4016549at2759"/>
<dbReference type="eggNOG" id="ENOG502SCJR">
    <property type="taxonomic scope" value="Eukaryota"/>
</dbReference>
<evidence type="ECO:0000256" key="2">
    <source>
        <dbReference type="SAM" id="MobiDB-lite"/>
    </source>
</evidence>
<sequence length="950" mass="107368">MAQANATLTYLPMDLISRIQGRFPTGPLSGFDPDASKSYDPIWKSLLKFQPPTTSNIESKDNTLPIPAYSQYLTELLNAMVNGIESQRPMFESSIFTLTTSIPTLKQNEYFNSKRYPDNYLSKILIDNFEQIQSCILTYSNLNVSSHLTKFLVNLIYSLQFWEVYHLINYLPNFKSFLVLLDFDIVETYETLIRPPKNYLEKNLYQGFQYPFPYPFYNFSYHTLKDNVEQKYADVHITPYIDIRLRKNPPNRRYKKKTQRLKQQGYTASKYDEKIKQEPAKISETIQIGNQKSSYAANEINESVTQQPEFNRMAPSTEDMQSSPFTATPALNFPYSQQHNFGYQLRPLQPPPVQMNYGQPGVFGVSQGMYLPPVAKAQGLYPYMPFAPMKPNDQIQSQPSSQIPSPLQQEVQPIQPQVPLMATSSAQTKPQISPMQPQSHRETQLQNQPERQQLDHSLDQSEIKSAVPNAQPVPCAPPQSQPEVPIVSPVQTQTTTLPQTSQVVDSGAGDKREVVHTETYDSSSVSHDPPSGHKSPKQAPALRWRQNYVAPQEHVRPEVQEDVHKPLPQGALEDVFQNGSTNVTLKSGSGRNDAGVFQGKFSEIEQSSSATLKQENDIYGSADASGDYDSSDISSDEEPYEKAIRNPDRPIVKYKPRATQVIHQCHLLDPTSYTPCLKIFYGKNELLRHQEFVHATRKKIYKCLYCSRNGSKIQSYPRHDSLARHIRRKHGVTGKENKLAVNYAKENVEIIEDPNRTSQGELLEITTRPLPHPQFLNEDFTLKPNYAGFLSFNTRERLNKKDPKDTESSDYGNEGAVSDSRASTSPDEGNLAANSGTENHTAPPTGKYTYPGGTVPYSYMASQFPYSQQQIPITNQMGSSQQFNPSGGYLNLPQMHKPPVQNSVRMPTSTPTSDQRSVPAPGFQGPIISFASNYYTAKEEERDEKKQNPT</sequence>
<feature type="compositionally biased region" description="Basic and acidic residues" evidence="2">
    <location>
        <begin position="797"/>
        <end position="807"/>
    </location>
</feature>